<dbReference type="FunFam" id="3.30.160.60:FF:000145">
    <property type="entry name" value="Zinc finger protein 574"/>
    <property type="match status" value="1"/>
</dbReference>
<organism evidence="10 11">
    <name type="scientific">Intoshia linei</name>
    <dbReference type="NCBI Taxonomy" id="1819745"/>
    <lineage>
        <taxon>Eukaryota</taxon>
        <taxon>Metazoa</taxon>
        <taxon>Spiralia</taxon>
        <taxon>Lophotrochozoa</taxon>
        <taxon>Mesozoa</taxon>
        <taxon>Orthonectida</taxon>
        <taxon>Rhopaluridae</taxon>
        <taxon>Intoshia</taxon>
    </lineage>
</organism>
<evidence type="ECO:0000259" key="9">
    <source>
        <dbReference type="PROSITE" id="PS50157"/>
    </source>
</evidence>
<evidence type="ECO:0000256" key="6">
    <source>
        <dbReference type="ARBA" id="ARBA00023242"/>
    </source>
</evidence>
<dbReference type="InterPro" id="IPR013087">
    <property type="entry name" value="Znf_C2H2_type"/>
</dbReference>
<evidence type="ECO:0000256" key="5">
    <source>
        <dbReference type="ARBA" id="ARBA00022833"/>
    </source>
</evidence>
<accession>A0A177B4B9</accession>
<evidence type="ECO:0000256" key="1">
    <source>
        <dbReference type="ARBA" id="ARBA00004123"/>
    </source>
</evidence>
<dbReference type="EMBL" id="LWCA01000331">
    <property type="protein sequence ID" value="OAF69125.1"/>
    <property type="molecule type" value="Genomic_DNA"/>
</dbReference>
<proteinExistence type="predicted"/>
<comment type="caution">
    <text evidence="10">The sequence shown here is derived from an EMBL/GenBank/DDBJ whole genome shotgun (WGS) entry which is preliminary data.</text>
</comment>
<keyword evidence="6" id="KW-0539">Nucleus</keyword>
<dbReference type="OrthoDB" id="3437960at2759"/>
<dbReference type="GO" id="GO:0008270">
    <property type="term" value="F:zinc ion binding"/>
    <property type="evidence" value="ECO:0007669"/>
    <property type="project" value="UniProtKB-KW"/>
</dbReference>
<evidence type="ECO:0000256" key="3">
    <source>
        <dbReference type="ARBA" id="ARBA00022737"/>
    </source>
</evidence>
<dbReference type="FunFam" id="3.30.160.60:FF:000340">
    <property type="entry name" value="zinc finger protein 473 isoform X1"/>
    <property type="match status" value="1"/>
</dbReference>
<evidence type="ECO:0000313" key="11">
    <source>
        <dbReference type="Proteomes" id="UP000078046"/>
    </source>
</evidence>
<dbReference type="SMART" id="SM00355">
    <property type="entry name" value="ZnF_C2H2"/>
    <property type="match status" value="4"/>
</dbReference>
<keyword evidence="11" id="KW-1185">Reference proteome</keyword>
<feature type="compositionally biased region" description="Polar residues" evidence="8">
    <location>
        <begin position="30"/>
        <end position="39"/>
    </location>
</feature>
<keyword evidence="5" id="KW-0862">Zinc</keyword>
<feature type="domain" description="C2H2-type" evidence="9">
    <location>
        <begin position="99"/>
        <end position="126"/>
    </location>
</feature>
<evidence type="ECO:0000256" key="7">
    <source>
        <dbReference type="PROSITE-ProRule" id="PRU00042"/>
    </source>
</evidence>
<evidence type="ECO:0000256" key="4">
    <source>
        <dbReference type="ARBA" id="ARBA00022771"/>
    </source>
</evidence>
<gene>
    <name evidence="10" type="ORF">A3Q56_03133</name>
</gene>
<reference evidence="10 11" key="1">
    <citation type="submission" date="2016-04" db="EMBL/GenBank/DDBJ databases">
        <title>The genome of Intoshia linei affirms orthonectids as highly simplified spiralians.</title>
        <authorList>
            <person name="Mikhailov K.V."/>
            <person name="Slusarev G.S."/>
            <person name="Nikitin M.A."/>
            <person name="Logacheva M.D."/>
            <person name="Penin A."/>
            <person name="Aleoshin V."/>
            <person name="Panchin Y.V."/>
        </authorList>
    </citation>
    <scope>NUCLEOTIDE SEQUENCE [LARGE SCALE GENOMIC DNA]</scope>
    <source>
        <strain evidence="10">Intl2013</strain>
        <tissue evidence="10">Whole animal</tissue>
    </source>
</reference>
<dbReference type="InterPro" id="IPR050331">
    <property type="entry name" value="Zinc_finger"/>
</dbReference>
<feature type="domain" description="C2H2-type" evidence="9">
    <location>
        <begin position="183"/>
        <end position="208"/>
    </location>
</feature>
<keyword evidence="2" id="KW-0479">Metal-binding</keyword>
<dbReference type="GO" id="GO:0010468">
    <property type="term" value="P:regulation of gene expression"/>
    <property type="evidence" value="ECO:0007669"/>
    <property type="project" value="TreeGrafter"/>
</dbReference>
<comment type="subcellular location">
    <subcellularLocation>
        <location evidence="1">Nucleus</location>
    </subcellularLocation>
</comment>
<name>A0A177B4B9_9BILA</name>
<feature type="region of interest" description="Disordered" evidence="8">
    <location>
        <begin position="20"/>
        <end position="39"/>
    </location>
</feature>
<dbReference type="PROSITE" id="PS50157">
    <property type="entry name" value="ZINC_FINGER_C2H2_2"/>
    <property type="match status" value="4"/>
</dbReference>
<keyword evidence="4 7" id="KW-0863">Zinc-finger</keyword>
<dbReference type="SUPFAM" id="SSF57667">
    <property type="entry name" value="beta-beta-alpha zinc fingers"/>
    <property type="match status" value="2"/>
</dbReference>
<dbReference type="InterPro" id="IPR036236">
    <property type="entry name" value="Znf_C2H2_sf"/>
</dbReference>
<evidence type="ECO:0000313" key="10">
    <source>
        <dbReference type="EMBL" id="OAF69125.1"/>
    </source>
</evidence>
<feature type="compositionally biased region" description="Basic and acidic residues" evidence="8">
    <location>
        <begin position="20"/>
        <end position="29"/>
    </location>
</feature>
<feature type="domain" description="C2H2-type" evidence="9">
    <location>
        <begin position="155"/>
        <end position="182"/>
    </location>
</feature>
<keyword evidence="3" id="KW-0677">Repeat</keyword>
<dbReference type="FunFam" id="3.30.160.60:FF:000478">
    <property type="entry name" value="Zinc finger protein 133"/>
    <property type="match status" value="1"/>
</dbReference>
<dbReference type="GO" id="GO:0005634">
    <property type="term" value="C:nucleus"/>
    <property type="evidence" value="ECO:0007669"/>
    <property type="project" value="UniProtKB-SubCell"/>
</dbReference>
<sequence>MQYKPTYLSHLEEDHFDQPQKIKNHDSSRDSGSPFKSISPIGTESSLSLDRSIKKISVIEKKTFTDFSIMNILKPSERCQNTKIPDKINTNTISNEIELYCRICTKRFKSRATLRNHMPVHTGLRAFKCLVCSKSFKQASTLCRHKSIHTNLKPYQCNDCGRSFNRNSTLKTHIKIHIGIKDFKCHICKKEFYQRGNYKNHRCHTSQK</sequence>
<feature type="domain" description="C2H2-type" evidence="9">
    <location>
        <begin position="127"/>
        <end position="154"/>
    </location>
</feature>
<dbReference type="Gene3D" id="3.30.160.60">
    <property type="entry name" value="Classic Zinc Finger"/>
    <property type="match status" value="3"/>
</dbReference>
<dbReference type="PANTHER" id="PTHR16515:SF35">
    <property type="entry name" value="FEZ FAMILY ZINC FINGER PROTEIN 2"/>
    <property type="match status" value="1"/>
</dbReference>
<evidence type="ECO:0000256" key="2">
    <source>
        <dbReference type="ARBA" id="ARBA00022723"/>
    </source>
</evidence>
<dbReference type="Proteomes" id="UP000078046">
    <property type="component" value="Unassembled WGS sequence"/>
</dbReference>
<dbReference type="PANTHER" id="PTHR16515">
    <property type="entry name" value="PR DOMAIN ZINC FINGER PROTEIN"/>
    <property type="match status" value="1"/>
</dbReference>
<dbReference type="PROSITE" id="PS00028">
    <property type="entry name" value="ZINC_FINGER_C2H2_1"/>
    <property type="match status" value="3"/>
</dbReference>
<dbReference type="AlphaFoldDB" id="A0A177B4B9"/>
<dbReference type="Pfam" id="PF13894">
    <property type="entry name" value="zf-C2H2_4"/>
    <property type="match status" value="1"/>
</dbReference>
<dbReference type="Pfam" id="PF00096">
    <property type="entry name" value="zf-C2H2"/>
    <property type="match status" value="2"/>
</dbReference>
<protein>
    <recommendedName>
        <fullName evidence="9">C2H2-type domain-containing protein</fullName>
    </recommendedName>
</protein>
<evidence type="ECO:0000256" key="8">
    <source>
        <dbReference type="SAM" id="MobiDB-lite"/>
    </source>
</evidence>